<dbReference type="InterPro" id="IPR013320">
    <property type="entry name" value="ConA-like_dom_sf"/>
</dbReference>
<protein>
    <submittedName>
        <fullName evidence="9">Por secretion system C-terminal sorting domain-containing protein</fullName>
    </submittedName>
</protein>
<keyword evidence="3" id="KW-0963">Cytoplasm</keyword>
<evidence type="ECO:0000256" key="2">
    <source>
        <dbReference type="ARBA" id="ARBA00004496"/>
    </source>
</evidence>
<keyword evidence="5" id="KW-0969">Cilium</keyword>
<dbReference type="GO" id="GO:0005975">
    <property type="term" value="P:carbohydrate metabolic process"/>
    <property type="evidence" value="ECO:0007669"/>
    <property type="project" value="UniProtKB-ARBA"/>
</dbReference>
<evidence type="ECO:0000256" key="1">
    <source>
        <dbReference type="ARBA" id="ARBA00004138"/>
    </source>
</evidence>
<evidence type="ECO:0000259" key="8">
    <source>
        <dbReference type="SMART" id="SM00560"/>
    </source>
</evidence>
<proteinExistence type="predicted"/>
<evidence type="ECO:0000313" key="9">
    <source>
        <dbReference type="EMBL" id="SFZ92056.1"/>
    </source>
</evidence>
<dbReference type="NCBIfam" id="TIGR04183">
    <property type="entry name" value="Por_Secre_tail"/>
    <property type="match status" value="1"/>
</dbReference>
<accession>A0A1K2IIJ1</accession>
<keyword evidence="10" id="KW-1185">Reference proteome</keyword>
<evidence type="ECO:0000256" key="4">
    <source>
        <dbReference type="ARBA" id="ARBA00022729"/>
    </source>
</evidence>
<organism evidence="9 10">
    <name type="scientific">Flaviramulus basaltis</name>
    <dbReference type="NCBI Taxonomy" id="369401"/>
    <lineage>
        <taxon>Bacteria</taxon>
        <taxon>Pseudomonadati</taxon>
        <taxon>Bacteroidota</taxon>
        <taxon>Flavobacteriia</taxon>
        <taxon>Flavobacteriales</taxon>
        <taxon>Flavobacteriaceae</taxon>
        <taxon>Flaviramulus</taxon>
    </lineage>
</organism>
<dbReference type="OrthoDB" id="2582440at2"/>
<dbReference type="InterPro" id="IPR006558">
    <property type="entry name" value="LamG-like"/>
</dbReference>
<dbReference type="InterPro" id="IPR026444">
    <property type="entry name" value="Secre_tail"/>
</dbReference>
<keyword evidence="4" id="KW-0732">Signal</keyword>
<dbReference type="SUPFAM" id="SSF49899">
    <property type="entry name" value="Concanavalin A-like lectins/glucanases"/>
    <property type="match status" value="1"/>
</dbReference>
<gene>
    <name evidence="9" type="ORF">SAMN05428642_102505</name>
</gene>
<dbReference type="Gene3D" id="2.60.120.200">
    <property type="match status" value="1"/>
</dbReference>
<dbReference type="STRING" id="369401.SAMN05428642_102505"/>
<dbReference type="InterPro" id="IPR013783">
    <property type="entry name" value="Ig-like_fold"/>
</dbReference>
<dbReference type="GO" id="GO:0005737">
    <property type="term" value="C:cytoplasm"/>
    <property type="evidence" value="ECO:0007669"/>
    <property type="project" value="UniProtKB-SubCell"/>
</dbReference>
<dbReference type="SMART" id="SM00560">
    <property type="entry name" value="LamGL"/>
    <property type="match status" value="1"/>
</dbReference>
<sequence>MNNVFISFKIFIVFICILISKNAFSKVNLNSKYLGYANNINLTPYTFLHTGFDFIPIDSKGYKPFIKLSNDILIKENKTTPEAEIDVTGLNNSIKGNGSNIPSQLNNTDFGHVQVKSQTITKTFVINNIGTSNLTLGTISLTGPSEFKIKNAPVSGSIIAPNNKANIVISFSTSTLAIQTDVLTITSNDSDETYYKINLTAKGNQVFFDSDGDGIYDDIDVDDDNDGIKDSEEEDACRASNGTSLVDYKFLNETFGTGVTRGTGISSIYSVYTAYCLEDGSSSSNCSGSNPDVEDGEYTIASFITNEDGTNPTRTSPTGTDIANWAWYAWAPIEDHTPGDSDGRMAIFNANVNPGIFYETEITGTLSNIPVTYSFWVINIDEPDQNFIDEEHSGNASSYNHRNLPNITVNFLTLDRSNVIATYNTGDITRCGDSFVPTNHTGTYPHIADANYNTCETSVWQQFTQQFSSTETAFVVQFVNNAPGGEGNNLAIDDIQIRQSLCDMDNDLVANIFDLDSDNDGIPDVIEANNTAGSLSEGRGTLTDITSWTDANENGMLDSLEALVAIDTDGDGVFDYLDLDSDNDGLFDVDESGAINSNDTSYQNGDGDITGNGIGDGSESETFRAKDSNGDGIIEGYGDGILDIYDFHEGNTSYSDSYGNNNQGIGPLYTLDSDYDGIPDYKDPYNDIISTYDIDTVEIYASLPNSAGVLTSTIDMDGDGVMASRDGDDTIFGSPRNLDSSYSLSFDGRNDYIEDANIIASGDATLMAFVKTNGSNTNTDNQIVAGQDDLYIIIDEVTNIASVVVEGVTISSKTALTDGVWAHVAVTTTSTSGGQTTLYINGVAEASTTSGGIIDNTNFNIGRSSKGKNYFKGEIDEIRIFDVALTNDQLKKMVYQELDETNSFNSGKIIPTNISASIGSNLVKYYKMDGYQNDILDDKKTGDLDVLGAKMYNFKDIYFQKAPLPYVTNSDGDWTDATSWVNGSEWDIMTKQNNPTDASIVHIKHNINLNGNYNTQGLTALIVDSGKKFTIEPNKGLYVNWYLMLNGLIDLEGESQLIQTNNSILEPTSSGTIEKDQQGTADTYTYNYWSSPVGFSNNTTNNNSYTLPNIINNVNFLTSGYNGTASPVAVADYWIWKFNNLPNNNYSSWQHIRSTGRILVGEGFTMKGPGTGSILADQNYIMEGKPNNGDVNLPVYAGNEYLIGNPYPSAIDANQFILDNSTTIAGADTTTGTLYFWEHWGGGSHTSGEHQGGYATYSLAGGVPAASMGTNDPDLATGGTPTKIPGRYIPVAQGFFVTAKATGKIQFNNGQRLFQAEGGDSSLFIKSSNTKNAKTDESNKETDLRTKIRIGFNSVNKIHRQLLATIDETNGTPDYDWGYDALYNDDQMDDMYWLIDDNKYTIQATNEVNNQTVLPLGIHTKNTGLNSITIDKLENIPSNLVIYLHDKELGIYHDLLQGNYQIYLNGGEYLDRFEITFENNESSLGNNDFENSNLEIYFSNEKESIIVNNPTFKNVQSIKMYNVLGQNVFETNKNISDNYTELNTKQIKAGAYIIQFKTEENTISKKVLIK</sequence>
<dbReference type="RefSeq" id="WP_072401462.1">
    <property type="nucleotide sequence ID" value="NZ_FPKV01000002.1"/>
</dbReference>
<dbReference type="GO" id="GO:0004553">
    <property type="term" value="F:hydrolase activity, hydrolyzing O-glycosyl compounds"/>
    <property type="evidence" value="ECO:0007669"/>
    <property type="project" value="UniProtKB-ARBA"/>
</dbReference>
<evidence type="ECO:0000313" key="10">
    <source>
        <dbReference type="Proteomes" id="UP000182544"/>
    </source>
</evidence>
<evidence type="ECO:0000256" key="5">
    <source>
        <dbReference type="ARBA" id="ARBA00023069"/>
    </source>
</evidence>
<name>A0A1K2IIJ1_9FLAO</name>
<dbReference type="Proteomes" id="UP000182544">
    <property type="component" value="Unassembled WGS sequence"/>
</dbReference>
<comment type="subcellular location">
    <subcellularLocation>
        <location evidence="1">Cell projection</location>
        <location evidence="1">Cilium</location>
    </subcellularLocation>
    <subcellularLocation>
        <location evidence="2">Cytoplasm</location>
    </subcellularLocation>
</comment>
<evidence type="ECO:0000256" key="6">
    <source>
        <dbReference type="ARBA" id="ARBA00023157"/>
    </source>
</evidence>
<dbReference type="Gene3D" id="2.60.40.10">
    <property type="entry name" value="Immunoglobulins"/>
    <property type="match status" value="1"/>
</dbReference>
<keyword evidence="7" id="KW-0966">Cell projection</keyword>
<dbReference type="Pfam" id="PF18962">
    <property type="entry name" value="Por_Secre_tail"/>
    <property type="match status" value="1"/>
</dbReference>
<dbReference type="EMBL" id="FPKV01000002">
    <property type="protein sequence ID" value="SFZ92056.1"/>
    <property type="molecule type" value="Genomic_DNA"/>
</dbReference>
<feature type="domain" description="LamG-like jellyroll fold" evidence="8">
    <location>
        <begin position="762"/>
        <end position="888"/>
    </location>
</feature>
<evidence type="ECO:0000256" key="3">
    <source>
        <dbReference type="ARBA" id="ARBA00022490"/>
    </source>
</evidence>
<keyword evidence="6" id="KW-1015">Disulfide bond</keyword>
<dbReference type="InterPro" id="IPR053879">
    <property type="entry name" value="HYDIN_VesB_CFA65-like_Ig"/>
</dbReference>
<reference evidence="9 10" key="1">
    <citation type="submission" date="2016-10" db="EMBL/GenBank/DDBJ databases">
        <authorList>
            <person name="de Groot N.N."/>
        </authorList>
    </citation>
    <scope>NUCLEOTIDE SEQUENCE [LARGE SCALE GENOMIC DNA]</scope>
    <source>
        <strain evidence="9 10">DSM 18180</strain>
    </source>
</reference>
<dbReference type="Pfam" id="PF22544">
    <property type="entry name" value="HYDIN_VesB_CFA65-like_Ig"/>
    <property type="match status" value="1"/>
</dbReference>
<evidence type="ECO:0000256" key="7">
    <source>
        <dbReference type="ARBA" id="ARBA00023273"/>
    </source>
</evidence>
<dbReference type="Pfam" id="PF13385">
    <property type="entry name" value="Laminin_G_3"/>
    <property type="match status" value="1"/>
</dbReference>